<proteinExistence type="inferred from homology"/>
<evidence type="ECO:0000256" key="6">
    <source>
        <dbReference type="ARBA" id="ARBA00022824"/>
    </source>
</evidence>
<evidence type="ECO:0000256" key="7">
    <source>
        <dbReference type="ARBA" id="ARBA00022857"/>
    </source>
</evidence>
<evidence type="ECO:0000256" key="12">
    <source>
        <dbReference type="ARBA" id="ARBA00045898"/>
    </source>
</evidence>
<keyword evidence="6 19" id="KW-0256">Endoplasmic reticulum</keyword>
<evidence type="ECO:0000256" key="13">
    <source>
        <dbReference type="ARBA" id="ARBA00046320"/>
    </source>
</evidence>
<sequence length="349" mass="39236">MKVLIHINSQCSWCARGLGEFWHERRGGSRREWVERGGGPVKSHRLWKDPLPCLSERGLPPLLCSTDRSTIHPPAAGSLDPEVKSTTPNCRQEVLQNTAVIEEGEVWFSHFYTVSIVWNGLLLVVSVRAAVLGQELPVWLSGVLAFLTDSSAAVLEGPTLSTVLAQTLLWVHSVRRWWECVRLSVFSAGVIHVVQYAFGLCYYILLGLTVLCTDTPYQAEGAPMPALLAQLQWFHAGGILLFLWASVLQHHCMSLLAQLRTGACGEVQTLAHRVPRGGWFELVSCPHYLAEVLIYTSLCMLSHGALTWWLVVLYVLFNQALAAKLCHEFYHRKFQRYPKQRKALIPFLL</sequence>
<dbReference type="PANTHER" id="PTHR14624">
    <property type="entry name" value="DFG10 PROTEIN"/>
    <property type="match status" value="1"/>
</dbReference>
<keyword evidence="11 19" id="KW-0472">Membrane</keyword>
<dbReference type="PROSITE" id="PS50244">
    <property type="entry name" value="S5A_REDUCTASE"/>
    <property type="match status" value="1"/>
</dbReference>
<evidence type="ECO:0000256" key="1">
    <source>
        <dbReference type="ARBA" id="ARBA00004477"/>
    </source>
</evidence>
<dbReference type="InterPro" id="IPR001104">
    <property type="entry name" value="3-oxo-5_a-steroid_4-DH_C"/>
</dbReference>
<comment type="similarity">
    <text evidence="13 19">Belongs to the steroid 5-alpha reductase family. Polyprenal reductase subfamily.</text>
</comment>
<evidence type="ECO:0000256" key="14">
    <source>
        <dbReference type="ARBA" id="ARBA00047186"/>
    </source>
</evidence>
<dbReference type="EC" id="1.3.1.94" evidence="4 19"/>
<keyword evidence="7 19" id="KW-0521">NADP</keyword>
<name>A0A8T2N5U7_9TELE</name>
<accession>A0A8T2N5U7</accession>
<evidence type="ECO:0000256" key="10">
    <source>
        <dbReference type="ARBA" id="ARBA00023098"/>
    </source>
</evidence>
<evidence type="ECO:0000256" key="15">
    <source>
        <dbReference type="ARBA" id="ARBA00048095"/>
    </source>
</evidence>
<keyword evidence="10" id="KW-0443">Lipid metabolism</keyword>
<comment type="catalytic activity">
    <reaction evidence="17">
        <text>17beta-hydroxy-5alpha-androstan-3-one + NADP(+) = testosterone + NADPH + H(+)</text>
        <dbReference type="Rhea" id="RHEA:50820"/>
        <dbReference type="ChEBI" id="CHEBI:15378"/>
        <dbReference type="ChEBI" id="CHEBI:16330"/>
        <dbReference type="ChEBI" id="CHEBI:17347"/>
        <dbReference type="ChEBI" id="CHEBI:57783"/>
        <dbReference type="ChEBI" id="CHEBI:58349"/>
        <dbReference type="EC" id="1.3.1.22"/>
    </reaction>
    <physiologicalReaction direction="right-to-left" evidence="17">
        <dbReference type="Rhea" id="RHEA:50822"/>
    </physiologicalReaction>
</comment>
<evidence type="ECO:0000256" key="8">
    <source>
        <dbReference type="ARBA" id="ARBA00022989"/>
    </source>
</evidence>
<comment type="catalytic activity">
    <reaction evidence="15">
        <text>androst-4-ene-3,17-dione + NADPH + H(+) = 5alpha-androstan-3,17-dione + NADP(+)</text>
        <dbReference type="Rhea" id="RHEA:50816"/>
        <dbReference type="ChEBI" id="CHEBI:15378"/>
        <dbReference type="ChEBI" id="CHEBI:15994"/>
        <dbReference type="ChEBI" id="CHEBI:16422"/>
        <dbReference type="ChEBI" id="CHEBI:57783"/>
        <dbReference type="ChEBI" id="CHEBI:58349"/>
    </reaction>
    <physiologicalReaction direction="right-to-left" evidence="15">
        <dbReference type="Rhea" id="RHEA:50818"/>
    </physiologicalReaction>
</comment>
<evidence type="ECO:0000256" key="18">
    <source>
        <dbReference type="ARBA" id="ARBA00049427"/>
    </source>
</evidence>
<dbReference type="Proteomes" id="UP000824540">
    <property type="component" value="Unassembled WGS sequence"/>
</dbReference>
<comment type="pathway">
    <text evidence="2 19">Protein modification; protein glycosylation.</text>
</comment>
<comment type="function">
    <text evidence="12">Plays a key role in early steps of protein N-linked glycosylation by being involved in the conversion of polyprenol into dolichol. Acts as a polyprenal reductase that mediates the reduction of polyprenal into dolichal in a NADP-dependent mechanism. Dolichols are required for the synthesis of dolichol-linked monosaccharides and the oligosaccharide precursor used for N-glycosylation. Also able to convert testosterone (T) into 5-alpha-dihydrotestosterone (DHT).</text>
</comment>
<evidence type="ECO:0000256" key="4">
    <source>
        <dbReference type="ARBA" id="ARBA00012522"/>
    </source>
</evidence>
<evidence type="ECO:0000259" key="20">
    <source>
        <dbReference type="Pfam" id="PF02544"/>
    </source>
</evidence>
<keyword evidence="9 19" id="KW-0560">Oxidoreductase</keyword>
<comment type="caution">
    <text evidence="21">The sequence shown here is derived from an EMBL/GenBank/DDBJ whole genome shotgun (WGS) entry which is preliminary data.</text>
</comment>
<dbReference type="Gene3D" id="1.20.120.1630">
    <property type="match status" value="1"/>
</dbReference>
<dbReference type="Pfam" id="PF02544">
    <property type="entry name" value="Steroid_dh"/>
    <property type="match status" value="1"/>
</dbReference>
<reference evidence="21" key="1">
    <citation type="thesis" date="2021" institute="BYU ScholarsArchive" country="Provo, UT, USA">
        <title>Applications of and Algorithms for Genome Assembly and Genomic Analyses with an Emphasis on Marine Teleosts.</title>
        <authorList>
            <person name="Pickett B.D."/>
        </authorList>
    </citation>
    <scope>NUCLEOTIDE SEQUENCE</scope>
    <source>
        <strain evidence="21">HI-2016</strain>
    </source>
</reference>
<dbReference type="FunFam" id="1.20.120.1630:FF:000021">
    <property type="entry name" value="Polyprenol reductase 1"/>
    <property type="match status" value="1"/>
</dbReference>
<comment type="caution">
    <text evidence="19">Lacks conserved residue(s) required for the propagation of feature annotation.</text>
</comment>
<evidence type="ECO:0000256" key="11">
    <source>
        <dbReference type="ARBA" id="ARBA00023136"/>
    </source>
</evidence>
<dbReference type="EMBL" id="JAFBMS010000278">
    <property type="protein sequence ID" value="KAG9331897.1"/>
    <property type="molecule type" value="Genomic_DNA"/>
</dbReference>
<evidence type="ECO:0000313" key="21">
    <source>
        <dbReference type="EMBL" id="KAG9331897.1"/>
    </source>
</evidence>
<evidence type="ECO:0000313" key="22">
    <source>
        <dbReference type="Proteomes" id="UP000824540"/>
    </source>
</evidence>
<dbReference type="GO" id="GO:0160198">
    <property type="term" value="F:polyprenal reductase activity"/>
    <property type="evidence" value="ECO:0007669"/>
    <property type="project" value="UniProtKB-EC"/>
</dbReference>
<dbReference type="GO" id="GO:0047751">
    <property type="term" value="F:3-oxo-5-alpha-steroid 4-dehydrogenase (NADP+) activity"/>
    <property type="evidence" value="ECO:0007669"/>
    <property type="project" value="UniProtKB-UniRule"/>
</dbReference>
<organism evidence="21 22">
    <name type="scientific">Albula glossodonta</name>
    <name type="common">roundjaw bonefish</name>
    <dbReference type="NCBI Taxonomy" id="121402"/>
    <lineage>
        <taxon>Eukaryota</taxon>
        <taxon>Metazoa</taxon>
        <taxon>Chordata</taxon>
        <taxon>Craniata</taxon>
        <taxon>Vertebrata</taxon>
        <taxon>Euteleostomi</taxon>
        <taxon>Actinopterygii</taxon>
        <taxon>Neopterygii</taxon>
        <taxon>Teleostei</taxon>
        <taxon>Albuliformes</taxon>
        <taxon>Albulidae</taxon>
        <taxon>Albula</taxon>
    </lineage>
</organism>
<evidence type="ECO:0000256" key="16">
    <source>
        <dbReference type="ARBA" id="ARBA00048765"/>
    </source>
</evidence>
<gene>
    <name evidence="21" type="ORF">JZ751_016635</name>
</gene>
<comment type="subcellular location">
    <subcellularLocation>
        <location evidence="1">Endoplasmic reticulum membrane</location>
        <topology evidence="1">Multi-pass membrane protein</topology>
    </subcellularLocation>
</comment>
<evidence type="ECO:0000256" key="5">
    <source>
        <dbReference type="ARBA" id="ARBA00022692"/>
    </source>
</evidence>
<comment type="catalytic activity">
    <reaction evidence="16">
        <text>a 3-oxo-5alpha-steroid + NADP(+) = a 3-oxo-Delta(4)-steroid + NADPH + H(+)</text>
        <dbReference type="Rhea" id="RHEA:54384"/>
        <dbReference type="ChEBI" id="CHEBI:13601"/>
        <dbReference type="ChEBI" id="CHEBI:15378"/>
        <dbReference type="ChEBI" id="CHEBI:47909"/>
        <dbReference type="ChEBI" id="CHEBI:57783"/>
        <dbReference type="ChEBI" id="CHEBI:58349"/>
        <dbReference type="EC" id="1.3.1.22"/>
    </reaction>
    <physiologicalReaction direction="right-to-left" evidence="16">
        <dbReference type="Rhea" id="RHEA:54386"/>
    </physiologicalReaction>
</comment>
<comment type="catalytic activity">
    <reaction evidence="18 19">
        <text>a di-trans,poly-cis-dolichal + NADP(+) = a di-trans,poly-cis-polyprenal + NADPH + H(+)</text>
        <dbReference type="Rhea" id="RHEA:80727"/>
        <dbReference type="Rhea" id="RHEA-COMP:19536"/>
        <dbReference type="Rhea" id="RHEA-COMP:19537"/>
        <dbReference type="ChEBI" id="CHEBI:15378"/>
        <dbReference type="ChEBI" id="CHEBI:57783"/>
        <dbReference type="ChEBI" id="CHEBI:58349"/>
        <dbReference type="ChEBI" id="CHEBI:231623"/>
        <dbReference type="ChEBI" id="CHEBI:231637"/>
        <dbReference type="EC" id="1.3.1.94"/>
    </reaction>
    <physiologicalReaction direction="right-to-left" evidence="18 19">
        <dbReference type="Rhea" id="RHEA:80729"/>
    </physiologicalReaction>
</comment>
<keyword evidence="8 19" id="KW-1133">Transmembrane helix</keyword>
<feature type="domain" description="3-oxo-5-alpha-steroid 4-dehydrogenase C-terminal" evidence="20">
    <location>
        <begin position="233"/>
        <end position="349"/>
    </location>
</feature>
<dbReference type="PANTHER" id="PTHR14624:SF0">
    <property type="entry name" value="POLYPRENOL REDUCTASE"/>
    <property type="match status" value="1"/>
</dbReference>
<protein>
    <recommendedName>
        <fullName evidence="14 19">Polyprenal reductase</fullName>
        <ecNumber evidence="3 19">1.3.1.22</ecNumber>
        <ecNumber evidence="4 19">1.3.1.94</ecNumber>
    </recommendedName>
</protein>
<dbReference type="GO" id="GO:0016095">
    <property type="term" value="P:polyprenol catabolic process"/>
    <property type="evidence" value="ECO:0007669"/>
    <property type="project" value="UniProtKB-UniRule"/>
</dbReference>
<dbReference type="InterPro" id="IPR039698">
    <property type="entry name" value="Dfg10/SRD5A3"/>
</dbReference>
<evidence type="ECO:0000256" key="2">
    <source>
        <dbReference type="ARBA" id="ARBA00004922"/>
    </source>
</evidence>
<evidence type="ECO:0000256" key="17">
    <source>
        <dbReference type="ARBA" id="ARBA00049397"/>
    </source>
</evidence>
<feature type="transmembrane region" description="Helical" evidence="19">
    <location>
        <begin position="183"/>
        <end position="206"/>
    </location>
</feature>
<keyword evidence="22" id="KW-1185">Reference proteome</keyword>
<evidence type="ECO:0000256" key="3">
    <source>
        <dbReference type="ARBA" id="ARBA00012049"/>
    </source>
</evidence>
<dbReference type="AlphaFoldDB" id="A0A8T2N5U7"/>
<feature type="transmembrane region" description="Helical" evidence="19">
    <location>
        <begin position="292"/>
        <end position="317"/>
    </location>
</feature>
<dbReference type="GO" id="GO:0102389">
    <property type="term" value="F:polyprenol reductase activity"/>
    <property type="evidence" value="ECO:0007669"/>
    <property type="project" value="UniProtKB-UniRule"/>
</dbReference>
<evidence type="ECO:0000256" key="19">
    <source>
        <dbReference type="RuleBase" id="RU367081"/>
    </source>
</evidence>
<dbReference type="GO" id="GO:0006488">
    <property type="term" value="P:dolichol-linked oligosaccharide biosynthetic process"/>
    <property type="evidence" value="ECO:0007669"/>
    <property type="project" value="UniProtKB-UniRule"/>
</dbReference>
<dbReference type="GO" id="GO:0005789">
    <property type="term" value="C:endoplasmic reticulum membrane"/>
    <property type="evidence" value="ECO:0007669"/>
    <property type="project" value="UniProtKB-SubCell"/>
</dbReference>
<feature type="transmembrane region" description="Helical" evidence="19">
    <location>
        <begin position="226"/>
        <end position="248"/>
    </location>
</feature>
<evidence type="ECO:0000256" key="9">
    <source>
        <dbReference type="ARBA" id="ARBA00023002"/>
    </source>
</evidence>
<dbReference type="EC" id="1.3.1.22" evidence="3 19"/>
<dbReference type="OrthoDB" id="541710at2759"/>
<keyword evidence="5 19" id="KW-0812">Transmembrane</keyword>